<feature type="transmembrane region" description="Helical" evidence="1">
    <location>
        <begin position="36"/>
        <end position="61"/>
    </location>
</feature>
<organism evidence="2 3">
    <name type="scientific">Corynebacterium accolens</name>
    <dbReference type="NCBI Taxonomy" id="38284"/>
    <lineage>
        <taxon>Bacteria</taxon>
        <taxon>Bacillati</taxon>
        <taxon>Actinomycetota</taxon>
        <taxon>Actinomycetes</taxon>
        <taxon>Mycobacteriales</taxon>
        <taxon>Corynebacteriaceae</taxon>
        <taxon>Corynebacterium</taxon>
    </lineage>
</organism>
<dbReference type="Proteomes" id="UP000218690">
    <property type="component" value="Unassembled WGS sequence"/>
</dbReference>
<name>A0A2A4AMH4_9CORY</name>
<proteinExistence type="predicted"/>
<comment type="caution">
    <text evidence="2">The sequence shown here is derived from an EMBL/GenBank/DDBJ whole genome shotgun (WGS) entry which is preliminary data.</text>
</comment>
<reference evidence="2 3" key="1">
    <citation type="submission" date="2017-09" db="EMBL/GenBank/DDBJ databases">
        <title>Draft Genome Sequence of Corynebacterium accolens AH4003.</title>
        <authorList>
            <person name="Chen Y."/>
            <person name="Oosthuysen W.F."/>
            <person name="Kelley S."/>
            <person name="Horswill A."/>
        </authorList>
    </citation>
    <scope>NUCLEOTIDE SEQUENCE [LARGE SCALE GENOMIC DNA]</scope>
    <source>
        <strain evidence="2 3">AH4003</strain>
    </source>
</reference>
<gene>
    <name evidence="2" type="ORF">COM45_03935</name>
</gene>
<keyword evidence="1" id="KW-0472">Membrane</keyword>
<sequence length="69" mass="7676">MTFAEHTKRNWLITLFAAIFLAAIVSMIFLNDPHQTVTVAMVFIAAALLLFGGILGGWYLIHQRVGSQE</sequence>
<keyword evidence="1" id="KW-0812">Transmembrane</keyword>
<evidence type="ECO:0000256" key="1">
    <source>
        <dbReference type="SAM" id="Phobius"/>
    </source>
</evidence>
<evidence type="ECO:0000313" key="3">
    <source>
        <dbReference type="Proteomes" id="UP000218690"/>
    </source>
</evidence>
<accession>A0A2A4AMH4</accession>
<protein>
    <submittedName>
        <fullName evidence="2">Uncharacterized protein</fullName>
    </submittedName>
</protein>
<keyword evidence="1" id="KW-1133">Transmembrane helix</keyword>
<feature type="transmembrane region" description="Helical" evidence="1">
    <location>
        <begin position="12"/>
        <end position="30"/>
    </location>
</feature>
<evidence type="ECO:0000313" key="2">
    <source>
        <dbReference type="EMBL" id="PCC83500.1"/>
    </source>
</evidence>
<dbReference type="EMBL" id="NWBP01000011">
    <property type="protein sequence ID" value="PCC83500.1"/>
    <property type="molecule type" value="Genomic_DNA"/>
</dbReference>
<dbReference type="AlphaFoldDB" id="A0A2A4AMH4"/>